<dbReference type="InterPro" id="IPR046372">
    <property type="entry name" value="PARG_cat_C"/>
</dbReference>
<protein>
    <recommendedName>
        <fullName evidence="2">poly(ADP-ribose) glycohydrolase</fullName>
        <ecNumber evidence="2">3.2.1.143</ecNumber>
    </recommendedName>
</protein>
<dbReference type="EC" id="3.2.1.143" evidence="2"/>
<dbReference type="GO" id="GO:1990966">
    <property type="term" value="P:ATP generation from poly-ADP-D-ribose"/>
    <property type="evidence" value="ECO:0007669"/>
    <property type="project" value="TreeGrafter"/>
</dbReference>
<proteinExistence type="inferred from homology"/>
<gene>
    <name evidence="6" type="ORF">AMON00008_LOCUS49011</name>
</gene>
<evidence type="ECO:0000256" key="2">
    <source>
        <dbReference type="ARBA" id="ARBA00012255"/>
    </source>
</evidence>
<dbReference type="Pfam" id="PF05028">
    <property type="entry name" value="PARG_cat_C"/>
    <property type="match status" value="1"/>
</dbReference>
<dbReference type="AlphaFoldDB" id="A0A7S4SEB3"/>
<feature type="domain" description="PARG helical" evidence="5">
    <location>
        <begin position="70"/>
        <end position="190"/>
    </location>
</feature>
<organism evidence="6">
    <name type="scientific">Alexandrium monilatum</name>
    <dbReference type="NCBI Taxonomy" id="311494"/>
    <lineage>
        <taxon>Eukaryota</taxon>
        <taxon>Sar</taxon>
        <taxon>Alveolata</taxon>
        <taxon>Dinophyceae</taxon>
        <taxon>Gonyaulacales</taxon>
        <taxon>Pyrocystaceae</taxon>
        <taxon>Alexandrium</taxon>
    </lineage>
</organism>
<evidence type="ECO:0000259" key="4">
    <source>
        <dbReference type="Pfam" id="PF05028"/>
    </source>
</evidence>
<keyword evidence="3" id="KW-0378">Hydrolase</keyword>
<evidence type="ECO:0000313" key="6">
    <source>
        <dbReference type="EMBL" id="CAE4643063.1"/>
    </source>
</evidence>
<accession>A0A7S4SEB3</accession>
<dbReference type="PANTHER" id="PTHR12837:SF0">
    <property type="entry name" value="POLY(ADP-RIBOSE) GLYCOHYDROLASE"/>
    <property type="match status" value="1"/>
</dbReference>
<dbReference type="EMBL" id="HBNR01069207">
    <property type="protein sequence ID" value="CAE4643063.1"/>
    <property type="molecule type" value="Transcribed_RNA"/>
</dbReference>
<dbReference type="GO" id="GO:0009225">
    <property type="term" value="P:nucleotide-sugar metabolic process"/>
    <property type="evidence" value="ECO:0007669"/>
    <property type="project" value="TreeGrafter"/>
</dbReference>
<dbReference type="GO" id="GO:0004649">
    <property type="term" value="F:poly(ADP-ribose) glycohydrolase activity"/>
    <property type="evidence" value="ECO:0007669"/>
    <property type="project" value="UniProtKB-EC"/>
</dbReference>
<evidence type="ECO:0000256" key="3">
    <source>
        <dbReference type="ARBA" id="ARBA00022801"/>
    </source>
</evidence>
<dbReference type="InterPro" id="IPR007724">
    <property type="entry name" value="Poly_GlycHdrlase"/>
</dbReference>
<reference evidence="6" key="1">
    <citation type="submission" date="2021-01" db="EMBL/GenBank/DDBJ databases">
        <authorList>
            <person name="Corre E."/>
            <person name="Pelletier E."/>
            <person name="Niang G."/>
            <person name="Scheremetjew M."/>
            <person name="Finn R."/>
            <person name="Kale V."/>
            <person name="Holt S."/>
            <person name="Cochrane G."/>
            <person name="Meng A."/>
            <person name="Brown T."/>
            <person name="Cohen L."/>
        </authorList>
    </citation>
    <scope>NUCLEOTIDE SEQUENCE</scope>
    <source>
        <strain evidence="6">CCMP3105</strain>
    </source>
</reference>
<evidence type="ECO:0000259" key="5">
    <source>
        <dbReference type="Pfam" id="PF20811"/>
    </source>
</evidence>
<evidence type="ECO:0000256" key="1">
    <source>
        <dbReference type="ARBA" id="ARBA00009545"/>
    </source>
</evidence>
<comment type="similarity">
    <text evidence="1">Belongs to the poly(ADP-ribose) glycohydrolase family.</text>
</comment>
<dbReference type="GO" id="GO:0005737">
    <property type="term" value="C:cytoplasm"/>
    <property type="evidence" value="ECO:0007669"/>
    <property type="project" value="TreeGrafter"/>
</dbReference>
<dbReference type="GO" id="GO:0005975">
    <property type="term" value="P:carbohydrate metabolic process"/>
    <property type="evidence" value="ECO:0007669"/>
    <property type="project" value="InterPro"/>
</dbReference>
<dbReference type="Pfam" id="PF20811">
    <property type="entry name" value="PARG_cat_N"/>
    <property type="match status" value="1"/>
</dbReference>
<dbReference type="InterPro" id="IPR048362">
    <property type="entry name" value="PARG_helical"/>
</dbReference>
<dbReference type="GO" id="GO:0006282">
    <property type="term" value="P:regulation of DNA repair"/>
    <property type="evidence" value="ECO:0007669"/>
    <property type="project" value="InterPro"/>
</dbReference>
<name>A0A7S4SEB3_9DINO</name>
<feature type="domain" description="PARG catalytic Macro" evidence="4">
    <location>
        <begin position="212"/>
        <end position="400"/>
    </location>
</feature>
<dbReference type="GO" id="GO:0005634">
    <property type="term" value="C:nucleus"/>
    <property type="evidence" value="ECO:0007669"/>
    <property type="project" value="TreeGrafter"/>
</dbReference>
<dbReference type="PANTHER" id="PTHR12837">
    <property type="entry name" value="POLY ADP-RIBOSE GLYCOHYDROLASE"/>
    <property type="match status" value="1"/>
</dbReference>
<sequence length="462" mass="50171">MGACLNRSRYETLPRQQCMLYVEGLSDCVHVFDGVASVEEFEQAVLGFYDRTCTSLPGFRGFLANDLDDLEKFWAHTLPRIIEHAACVEELFPFGVPFLTSDDPAAAYFLPAGLEAAQQSDGWTTSVALSRKQVASLLCHAFLCTIPGRDTHDELPGFAPFSFLRLFSEQYEAFKGAKLRMMLQYFEQLGEPEFDDGGELRIWRRSVTLPPSWGEVPSALSKLEVIWEGGMESCPYSLQVGMSNCYPGGAPGGVLATGKMQEPAFFASRPELLVALLTCSALRPQEALLISGARQFGASTGIGLELRAVAAGADAQSKALARSQDLIVADALDFRDPDAPEQFSREAVERELLKLYAAFSVGASERSVAATGNWCCDAFGGDKQLKLIVQLVAASAAGIRILRLYPHSCEAGSARTDPSELPPLSLPQAVRTAGGLYKRLLGFLDEPGDKDQRLLESLMSAA</sequence>